<dbReference type="FunFam" id="3.10.105.10:FF:000001">
    <property type="entry name" value="Oligopeptide ABC transporter, oligopeptide-binding protein"/>
    <property type="match status" value="1"/>
</dbReference>
<dbReference type="AlphaFoldDB" id="A0A380NLK4"/>
<evidence type="ECO:0000313" key="6">
    <source>
        <dbReference type="EMBL" id="SUP42621.1"/>
    </source>
</evidence>
<dbReference type="GO" id="GO:1904680">
    <property type="term" value="F:peptide transmembrane transporter activity"/>
    <property type="evidence" value="ECO:0007669"/>
    <property type="project" value="TreeGrafter"/>
</dbReference>
<dbReference type="FunFam" id="3.90.76.10:FF:000001">
    <property type="entry name" value="Oligopeptide ABC transporter substrate-binding protein"/>
    <property type="match status" value="1"/>
</dbReference>
<comment type="similarity">
    <text evidence="2">Belongs to the bacterial solute-binding protein 5 family.</text>
</comment>
<evidence type="ECO:0000313" key="7">
    <source>
        <dbReference type="Proteomes" id="UP000255367"/>
    </source>
</evidence>
<dbReference type="RefSeq" id="WP_115310118.1">
    <property type="nucleotide sequence ID" value="NZ_UHIO01000001.1"/>
</dbReference>
<keyword evidence="3" id="KW-0813">Transport</keyword>
<dbReference type="Pfam" id="PF00496">
    <property type="entry name" value="SBP_bac_5"/>
    <property type="match status" value="1"/>
</dbReference>
<evidence type="ECO:0000256" key="3">
    <source>
        <dbReference type="ARBA" id="ARBA00022448"/>
    </source>
</evidence>
<dbReference type="Gene3D" id="3.40.190.10">
    <property type="entry name" value="Periplasmic binding protein-like II"/>
    <property type="match status" value="1"/>
</dbReference>
<accession>A0A380NLK4</accession>
<dbReference type="PANTHER" id="PTHR30290:SF10">
    <property type="entry name" value="PERIPLASMIC OLIGOPEPTIDE-BINDING PROTEIN-RELATED"/>
    <property type="match status" value="1"/>
</dbReference>
<dbReference type="InterPro" id="IPR039424">
    <property type="entry name" value="SBP_5"/>
</dbReference>
<sequence>MKRLGIYSVLLILILSLTLMAGCSRSGETIPADTLRYALEQEPSTLDPAKSSTLPESTVELAIFEGLTRLNDKDMPEPAMAESWTMSSDGLVYTFKIRSDAKWSDGKPVTAKDFEYAWKRALNPTVAANNAYMLYVLKNGEAYNTEKASADEVGVKAIDDYTLVVTLEAPAPYFLGLTAFHAYYPVREDIVEAAPDTWATNADTLIGNGPFKLVKWQHSSELQFVKNEQYWDAKAVRLTAMEWPISESQSTRLTLVEGGAADIMVEPPVADQERLAGLGLFKVAPSLGTYYYVFNVTAPPFDNPLVRKAFSMVIDRKVIVDTIVHGGKTPAYAFVPTGLIDEATGQDFRQAGGSLVSYNVAEAKRLLQEAGYGPNKPLPPVTILYNTNEMHKAIAEAVQAIWQNELGATISLQNQETKVFMANREEGHYQVARASWIGDYVDPQTFLDVFSDEANDAQYHSEAYTALMNRVHNTTDLKLRSQLMHEAEAMILDEALVLPIYFTTTPYVVRDTIDGFFWSSLGTVDFKQAYRK</sequence>
<feature type="domain" description="Solute-binding protein family 5" evidence="5">
    <location>
        <begin position="76"/>
        <end position="456"/>
    </location>
</feature>
<dbReference type="Gene3D" id="3.90.76.10">
    <property type="entry name" value="Dipeptide-binding Protein, Domain 1"/>
    <property type="match status" value="1"/>
</dbReference>
<protein>
    <submittedName>
        <fullName evidence="6">Stage 0 sporulation protein KA</fullName>
    </submittedName>
</protein>
<organism evidence="6 7">
    <name type="scientific">Veillonella criceti</name>
    <dbReference type="NCBI Taxonomy" id="103891"/>
    <lineage>
        <taxon>Bacteria</taxon>
        <taxon>Bacillati</taxon>
        <taxon>Bacillota</taxon>
        <taxon>Negativicutes</taxon>
        <taxon>Veillonellales</taxon>
        <taxon>Veillonellaceae</taxon>
        <taxon>Veillonella</taxon>
    </lineage>
</organism>
<dbReference type="EMBL" id="UHIO01000001">
    <property type="protein sequence ID" value="SUP42621.1"/>
    <property type="molecule type" value="Genomic_DNA"/>
</dbReference>
<dbReference type="InterPro" id="IPR000914">
    <property type="entry name" value="SBP_5_dom"/>
</dbReference>
<dbReference type="PANTHER" id="PTHR30290">
    <property type="entry name" value="PERIPLASMIC BINDING COMPONENT OF ABC TRANSPORTER"/>
    <property type="match status" value="1"/>
</dbReference>
<gene>
    <name evidence="6" type="primary">oppA</name>
    <name evidence="6" type="ORF">NCTC12020_00910</name>
</gene>
<dbReference type="GO" id="GO:0043190">
    <property type="term" value="C:ATP-binding cassette (ABC) transporter complex"/>
    <property type="evidence" value="ECO:0007669"/>
    <property type="project" value="InterPro"/>
</dbReference>
<evidence type="ECO:0000259" key="5">
    <source>
        <dbReference type="Pfam" id="PF00496"/>
    </source>
</evidence>
<dbReference type="InterPro" id="IPR030678">
    <property type="entry name" value="Peptide/Ni-bd"/>
</dbReference>
<evidence type="ECO:0000256" key="4">
    <source>
        <dbReference type="ARBA" id="ARBA00022729"/>
    </source>
</evidence>
<comment type="subcellular location">
    <subcellularLocation>
        <location evidence="1">Cell envelope</location>
    </subcellularLocation>
</comment>
<evidence type="ECO:0000256" key="2">
    <source>
        <dbReference type="ARBA" id="ARBA00005695"/>
    </source>
</evidence>
<dbReference type="GO" id="GO:0030288">
    <property type="term" value="C:outer membrane-bounded periplasmic space"/>
    <property type="evidence" value="ECO:0007669"/>
    <property type="project" value="UniProtKB-ARBA"/>
</dbReference>
<reference evidence="6 7" key="1">
    <citation type="submission" date="2018-06" db="EMBL/GenBank/DDBJ databases">
        <authorList>
            <consortium name="Pathogen Informatics"/>
            <person name="Doyle S."/>
        </authorList>
    </citation>
    <scope>NUCLEOTIDE SEQUENCE [LARGE SCALE GENOMIC DNA]</scope>
    <source>
        <strain evidence="6 7">NCTC12020</strain>
    </source>
</reference>
<dbReference type="Gene3D" id="3.10.105.10">
    <property type="entry name" value="Dipeptide-binding Protein, Domain 3"/>
    <property type="match status" value="1"/>
</dbReference>
<dbReference type="Proteomes" id="UP000255367">
    <property type="component" value="Unassembled WGS sequence"/>
</dbReference>
<dbReference type="CDD" id="cd08504">
    <property type="entry name" value="PBP2_OppA"/>
    <property type="match status" value="1"/>
</dbReference>
<evidence type="ECO:0000256" key="1">
    <source>
        <dbReference type="ARBA" id="ARBA00004196"/>
    </source>
</evidence>
<keyword evidence="7" id="KW-1185">Reference proteome</keyword>
<keyword evidence="4" id="KW-0732">Signal</keyword>
<dbReference type="PIRSF" id="PIRSF002741">
    <property type="entry name" value="MppA"/>
    <property type="match status" value="1"/>
</dbReference>
<name>A0A380NLK4_9FIRM</name>
<proteinExistence type="inferred from homology"/>
<dbReference type="PROSITE" id="PS51257">
    <property type="entry name" value="PROKAR_LIPOPROTEIN"/>
    <property type="match status" value="1"/>
</dbReference>
<dbReference type="SUPFAM" id="SSF53850">
    <property type="entry name" value="Periplasmic binding protein-like II"/>
    <property type="match status" value="1"/>
</dbReference>
<dbReference type="GO" id="GO:0015833">
    <property type="term" value="P:peptide transport"/>
    <property type="evidence" value="ECO:0007669"/>
    <property type="project" value="TreeGrafter"/>
</dbReference>
<dbReference type="OrthoDB" id="137511at2"/>